<organism evidence="2 3">
    <name type="scientific">Winslowiella arboricola</name>
    <dbReference type="NCBI Taxonomy" id="2978220"/>
    <lineage>
        <taxon>Bacteria</taxon>
        <taxon>Pseudomonadati</taxon>
        <taxon>Pseudomonadota</taxon>
        <taxon>Gammaproteobacteria</taxon>
        <taxon>Enterobacterales</taxon>
        <taxon>Erwiniaceae</taxon>
        <taxon>Winslowiella</taxon>
    </lineage>
</organism>
<proteinExistence type="predicted"/>
<gene>
    <name evidence="2" type="ORF">N5923_24190</name>
</gene>
<accession>A0A9J6PVB8</accession>
<feature type="chain" id="PRO_5039907403" description="Type 1 fimbria pilin" evidence="1">
    <location>
        <begin position="29"/>
        <end position="186"/>
    </location>
</feature>
<reference evidence="2" key="1">
    <citation type="submission" date="2022-09" db="EMBL/GenBank/DDBJ databases">
        <title>Winslowiella arboricola sp. nov., isolated from bleeding cankers on broadleaf hosts.</title>
        <authorList>
            <person name="Brady C."/>
            <person name="Kaur S."/>
            <person name="Crampton B."/>
            <person name="Maddock D."/>
            <person name="Arnold D."/>
            <person name="Denman S."/>
        </authorList>
    </citation>
    <scope>NUCLEOTIDE SEQUENCE</scope>
    <source>
        <strain evidence="2">BAC 15a-03b</strain>
    </source>
</reference>
<feature type="signal peptide" evidence="1">
    <location>
        <begin position="1"/>
        <end position="28"/>
    </location>
</feature>
<keyword evidence="1" id="KW-0732">Signal</keyword>
<evidence type="ECO:0000256" key="1">
    <source>
        <dbReference type="SAM" id="SignalP"/>
    </source>
</evidence>
<evidence type="ECO:0000313" key="3">
    <source>
        <dbReference type="Proteomes" id="UP001064262"/>
    </source>
</evidence>
<dbReference type="EMBL" id="JAODIM010000043">
    <property type="protein sequence ID" value="MCU5780598.1"/>
    <property type="molecule type" value="Genomic_DNA"/>
</dbReference>
<comment type="caution">
    <text evidence="2">The sequence shown here is derived from an EMBL/GenBank/DDBJ whole genome shotgun (WGS) entry which is preliminary data.</text>
</comment>
<dbReference type="AlphaFoldDB" id="A0A9J6PVB8"/>
<dbReference type="Proteomes" id="UP001064262">
    <property type="component" value="Unassembled WGS sequence"/>
</dbReference>
<dbReference type="RefSeq" id="WP_267142337.1">
    <property type="nucleotide sequence ID" value="NZ_JAODIL010000068.1"/>
</dbReference>
<sequence>MIGCNPGIKAWGEGMLVVLLLATSNVNAQCNLSSAPASVDYGVVRALSAGTSADGYLLSERLVTLSVNCSTPQPVILQFRAELPQDATFRFARHGALRINLIDAQHAGKALQLQRRNSQRGTDAVVSSQINNVHNGDIIQFYEGQNPASGRRFTLVMAIQPRLHQQDFQVRDKTSTATPLYISLHP</sequence>
<evidence type="ECO:0000313" key="2">
    <source>
        <dbReference type="EMBL" id="MCU5780598.1"/>
    </source>
</evidence>
<protein>
    <recommendedName>
        <fullName evidence="4">Type 1 fimbria pilin</fullName>
    </recommendedName>
</protein>
<name>A0A9J6PVB8_9GAMM</name>
<evidence type="ECO:0008006" key="4">
    <source>
        <dbReference type="Google" id="ProtNLM"/>
    </source>
</evidence>
<keyword evidence="3" id="KW-1185">Reference proteome</keyword>